<dbReference type="Pfam" id="PF02594">
    <property type="entry name" value="DUF167"/>
    <property type="match status" value="1"/>
</dbReference>
<dbReference type="SMART" id="SM01152">
    <property type="entry name" value="DUF167"/>
    <property type="match status" value="1"/>
</dbReference>
<evidence type="ECO:0000256" key="2">
    <source>
        <dbReference type="HAMAP-Rule" id="MF_00634"/>
    </source>
</evidence>
<evidence type="ECO:0000256" key="1">
    <source>
        <dbReference type="ARBA" id="ARBA00010364"/>
    </source>
</evidence>
<dbReference type="AlphaFoldDB" id="A0A1W1VLR1"/>
<keyword evidence="4" id="KW-1185">Reference proteome</keyword>
<organism evidence="3 4">
    <name type="scientific">Desulfonispora thiosulfatigenes DSM 11270</name>
    <dbReference type="NCBI Taxonomy" id="656914"/>
    <lineage>
        <taxon>Bacteria</taxon>
        <taxon>Bacillati</taxon>
        <taxon>Bacillota</taxon>
        <taxon>Clostridia</taxon>
        <taxon>Eubacteriales</taxon>
        <taxon>Peptococcaceae</taxon>
        <taxon>Desulfonispora</taxon>
    </lineage>
</organism>
<proteinExistence type="inferred from homology"/>
<dbReference type="HAMAP" id="MF_00634">
    <property type="entry name" value="UPF0235"/>
    <property type="match status" value="1"/>
</dbReference>
<evidence type="ECO:0000313" key="3">
    <source>
        <dbReference type="EMBL" id="SMB94268.1"/>
    </source>
</evidence>
<accession>A0A1W1VLR1</accession>
<dbReference type="GO" id="GO:0005737">
    <property type="term" value="C:cytoplasm"/>
    <property type="evidence" value="ECO:0007669"/>
    <property type="project" value="TreeGrafter"/>
</dbReference>
<dbReference type="STRING" id="656914.SAMN00017405_0175"/>
<dbReference type="SUPFAM" id="SSF69786">
    <property type="entry name" value="YggU-like"/>
    <property type="match status" value="1"/>
</dbReference>
<dbReference type="NCBIfam" id="TIGR00251">
    <property type="entry name" value="DUF167 family protein"/>
    <property type="match status" value="1"/>
</dbReference>
<dbReference type="Gene3D" id="3.30.1200.10">
    <property type="entry name" value="YggU-like"/>
    <property type="match status" value="1"/>
</dbReference>
<protein>
    <recommendedName>
        <fullName evidence="2">UPF0235 protein SAMN00017405_0175</fullName>
    </recommendedName>
</protein>
<dbReference type="EMBL" id="FWWT01000022">
    <property type="protein sequence ID" value="SMB94268.1"/>
    <property type="molecule type" value="Genomic_DNA"/>
</dbReference>
<name>A0A1W1VLR1_DESTI</name>
<sequence>MSFLTQNEQGVQIKVRLQPRASKNEIKGMQGDSLKLRLTSPPVDGEANNACQLFFSKLCKIPKTNILIISGHKSRNKTILIKNLTKESMTQILQDYI</sequence>
<gene>
    <name evidence="3" type="ORF">SAMN00017405_0175</name>
</gene>
<dbReference type="PANTHER" id="PTHR13420:SF7">
    <property type="entry name" value="UPF0235 PROTEIN C15ORF40"/>
    <property type="match status" value="1"/>
</dbReference>
<evidence type="ECO:0000313" key="4">
    <source>
        <dbReference type="Proteomes" id="UP000192731"/>
    </source>
</evidence>
<dbReference type="Proteomes" id="UP000192731">
    <property type="component" value="Unassembled WGS sequence"/>
</dbReference>
<dbReference type="PANTHER" id="PTHR13420">
    <property type="entry name" value="UPF0235 PROTEIN C15ORF40"/>
    <property type="match status" value="1"/>
</dbReference>
<comment type="similarity">
    <text evidence="1 2">Belongs to the UPF0235 family.</text>
</comment>
<reference evidence="3 4" key="1">
    <citation type="submission" date="2017-04" db="EMBL/GenBank/DDBJ databases">
        <authorList>
            <person name="Afonso C.L."/>
            <person name="Miller P.J."/>
            <person name="Scott M.A."/>
            <person name="Spackman E."/>
            <person name="Goraichik I."/>
            <person name="Dimitrov K.M."/>
            <person name="Suarez D.L."/>
            <person name="Swayne D.E."/>
        </authorList>
    </citation>
    <scope>NUCLEOTIDE SEQUENCE [LARGE SCALE GENOMIC DNA]</scope>
    <source>
        <strain evidence="3 4">DSM 11270</strain>
    </source>
</reference>
<dbReference type="InterPro" id="IPR003746">
    <property type="entry name" value="DUF167"/>
</dbReference>
<dbReference type="InterPro" id="IPR036591">
    <property type="entry name" value="YggU-like_sf"/>
</dbReference>